<dbReference type="EMBL" id="JAKMXF010000033">
    <property type="protein sequence ID" value="KAI6660522.1"/>
    <property type="molecule type" value="Genomic_DNA"/>
</dbReference>
<feature type="region of interest" description="Disordered" evidence="1">
    <location>
        <begin position="1"/>
        <end position="66"/>
    </location>
</feature>
<evidence type="ECO:0000256" key="1">
    <source>
        <dbReference type="SAM" id="MobiDB-lite"/>
    </source>
</evidence>
<name>A0AAV7KGU4_9METZ</name>
<dbReference type="Gene3D" id="1.10.260.100">
    <property type="match status" value="2"/>
</dbReference>
<evidence type="ECO:0008006" key="4">
    <source>
        <dbReference type="Google" id="ProtNLM"/>
    </source>
</evidence>
<keyword evidence="3" id="KW-1185">Reference proteome</keyword>
<accession>A0AAV7KGU4</accession>
<proteinExistence type="predicted"/>
<dbReference type="Proteomes" id="UP001165289">
    <property type="component" value="Unassembled WGS sequence"/>
</dbReference>
<evidence type="ECO:0000313" key="3">
    <source>
        <dbReference type="Proteomes" id="UP001165289"/>
    </source>
</evidence>
<dbReference type="AlphaFoldDB" id="A0AAV7KGU4"/>
<comment type="caution">
    <text evidence="2">The sequence shown here is derived from an EMBL/GenBank/DDBJ whole genome shotgun (WGS) entry which is preliminary data.</text>
</comment>
<organism evidence="2 3">
    <name type="scientific">Oopsacas minuta</name>
    <dbReference type="NCBI Taxonomy" id="111878"/>
    <lineage>
        <taxon>Eukaryota</taxon>
        <taxon>Metazoa</taxon>
        <taxon>Porifera</taxon>
        <taxon>Hexactinellida</taxon>
        <taxon>Hexasterophora</taxon>
        <taxon>Lyssacinosida</taxon>
        <taxon>Leucopsacidae</taxon>
        <taxon>Oopsacas</taxon>
    </lineage>
</organism>
<feature type="compositionally biased region" description="Polar residues" evidence="1">
    <location>
        <begin position="21"/>
        <end position="39"/>
    </location>
</feature>
<sequence length="262" mass="29868">MAEPDDLPPLEDFSPLFEKLSASNQTNSTQQTDAISTIPNVPLENIKEEKPKTDSFGGLRKGFLNPKPKKEISQEVTMLKSNPSKGGASVKMDEMKRAVDDSMKEQISLLPENWMTDSLLDKVESNPMLAQAFRHPEFSNVITRFTQNPTQAIHDYGDTPAFREFFKEMCALLSQHFTQLADETEGDVEEVQIEDEEDKKMREILCKEDVQEAMQDPRIRQLVMDMKQNPERAQNTFITASPQLKRKIYVLTNNNIIGLQSK</sequence>
<gene>
    <name evidence="2" type="ORF">LOD99_14106</name>
</gene>
<reference evidence="2 3" key="1">
    <citation type="journal article" date="2023" name="BMC Biol.">
        <title>The compact genome of the sponge Oopsacas minuta (Hexactinellida) is lacking key metazoan core genes.</title>
        <authorList>
            <person name="Santini S."/>
            <person name="Schenkelaars Q."/>
            <person name="Jourda C."/>
            <person name="Duchesne M."/>
            <person name="Belahbib H."/>
            <person name="Rocher C."/>
            <person name="Selva M."/>
            <person name="Riesgo A."/>
            <person name="Vervoort M."/>
            <person name="Leys S.P."/>
            <person name="Kodjabachian L."/>
            <person name="Le Bivic A."/>
            <person name="Borchiellini C."/>
            <person name="Claverie J.M."/>
            <person name="Renard E."/>
        </authorList>
    </citation>
    <scope>NUCLEOTIDE SEQUENCE [LARGE SCALE GENOMIC DNA]</scope>
    <source>
        <strain evidence="2">SPO-2</strain>
    </source>
</reference>
<protein>
    <recommendedName>
        <fullName evidence="4">STI1/HOP DP domain-containing protein</fullName>
    </recommendedName>
</protein>
<evidence type="ECO:0000313" key="2">
    <source>
        <dbReference type="EMBL" id="KAI6660522.1"/>
    </source>
</evidence>